<gene>
    <name evidence="5" type="ORF">OO014_13885</name>
</gene>
<evidence type="ECO:0000313" key="5">
    <source>
        <dbReference type="EMBL" id="MDC5698345.1"/>
    </source>
</evidence>
<name>A0ABT5GJC8_9MICO</name>
<evidence type="ECO:0000256" key="2">
    <source>
        <dbReference type="ARBA" id="ARBA00022676"/>
    </source>
</evidence>
<comment type="caution">
    <text evidence="5">The sequence shown here is derived from an EMBL/GenBank/DDBJ whole genome shotgun (WGS) entry which is preliminary data.</text>
</comment>
<keyword evidence="6" id="KW-1185">Reference proteome</keyword>
<dbReference type="InterPro" id="IPR050194">
    <property type="entry name" value="Glycosyltransferase_grp1"/>
</dbReference>
<sequence length="417" mass="45562">MRILLLTHNYEPELGAPQQRWGAFVRRFRDRGHHVTVITPPPHQPRELLIDDSAYPQPGQVHLGRYGEVVHRAHFRTQGHALGTRIVDQVVTAADTTRLAVQRLHRHRPDVVVATAPAIPTLGSGAVVAATLRAPLVTEMRDAWPDLLAVADEWDEDVVPPGRARAMLHSQLIKAASMGMSTIQRRSAAVITTTDTFAETLRGRGLREVHVIRNGAHPVPRYPRHLPRVPDGELHVLYLGTVGRAQGLGQAVIAARQAHNAGVPIRLRIVGAGAEYDAVAEMADKGDVPIEMVGQVPRQDVAEHYAWADTLLVHLRPWPALSVTVPSKLYEAMSIGLHITGVVDGEAARIIRETRAGTTLTPGDPNSLAETWAKLVADPSGLLIGPEPSRWTQVHADDDSLATRYLAVLERIASRRG</sequence>
<dbReference type="Gene3D" id="3.40.50.2000">
    <property type="entry name" value="Glycogen Phosphorylase B"/>
    <property type="match status" value="2"/>
</dbReference>
<keyword evidence="2" id="KW-0328">Glycosyltransferase</keyword>
<dbReference type="InterPro" id="IPR028098">
    <property type="entry name" value="Glyco_trans_4-like_N"/>
</dbReference>
<dbReference type="PANTHER" id="PTHR45947">
    <property type="entry name" value="SULFOQUINOVOSYL TRANSFERASE SQD2"/>
    <property type="match status" value="1"/>
</dbReference>
<dbReference type="Proteomes" id="UP001150259">
    <property type="component" value="Unassembled WGS sequence"/>
</dbReference>
<dbReference type="RefSeq" id="WP_272462919.1">
    <property type="nucleotide sequence ID" value="NZ_JAPFQL010000063.1"/>
</dbReference>
<dbReference type="PANTHER" id="PTHR45947:SF3">
    <property type="entry name" value="SULFOQUINOVOSYL TRANSFERASE SQD2"/>
    <property type="match status" value="1"/>
</dbReference>
<keyword evidence="3" id="KW-0808">Transferase</keyword>
<accession>A0ABT5GJC8</accession>
<feature type="domain" description="Glycosyltransferase subfamily 4-like N-terminal" evidence="4">
    <location>
        <begin position="16"/>
        <end position="215"/>
    </location>
</feature>
<dbReference type="Pfam" id="PF13692">
    <property type="entry name" value="Glyco_trans_1_4"/>
    <property type="match status" value="1"/>
</dbReference>
<organism evidence="5 6">
    <name type="scientific">Intrasporangium calvum</name>
    <dbReference type="NCBI Taxonomy" id="53358"/>
    <lineage>
        <taxon>Bacteria</taxon>
        <taxon>Bacillati</taxon>
        <taxon>Actinomycetota</taxon>
        <taxon>Actinomycetes</taxon>
        <taxon>Micrococcales</taxon>
        <taxon>Intrasporangiaceae</taxon>
        <taxon>Intrasporangium</taxon>
    </lineage>
</organism>
<evidence type="ECO:0000313" key="6">
    <source>
        <dbReference type="Proteomes" id="UP001150259"/>
    </source>
</evidence>
<protein>
    <recommendedName>
        <fullName evidence="1">D-inositol 3-phosphate glycosyltransferase</fullName>
    </recommendedName>
</protein>
<reference evidence="5 6" key="1">
    <citation type="submission" date="2022-11" db="EMBL/GenBank/DDBJ databases">
        <title>Anaerobic phenanthrene biodegradation by a DNRA strain PheN6.</title>
        <authorList>
            <person name="Zhang Z."/>
        </authorList>
    </citation>
    <scope>NUCLEOTIDE SEQUENCE [LARGE SCALE GENOMIC DNA]</scope>
    <source>
        <strain evidence="5 6">PheN6</strain>
    </source>
</reference>
<evidence type="ECO:0000256" key="1">
    <source>
        <dbReference type="ARBA" id="ARBA00021292"/>
    </source>
</evidence>
<dbReference type="EMBL" id="JAPFQL010000063">
    <property type="protein sequence ID" value="MDC5698345.1"/>
    <property type="molecule type" value="Genomic_DNA"/>
</dbReference>
<dbReference type="Pfam" id="PF13579">
    <property type="entry name" value="Glyco_trans_4_4"/>
    <property type="match status" value="1"/>
</dbReference>
<dbReference type="CDD" id="cd03794">
    <property type="entry name" value="GT4_WbuB-like"/>
    <property type="match status" value="1"/>
</dbReference>
<dbReference type="SUPFAM" id="SSF53756">
    <property type="entry name" value="UDP-Glycosyltransferase/glycogen phosphorylase"/>
    <property type="match status" value="1"/>
</dbReference>
<evidence type="ECO:0000259" key="4">
    <source>
        <dbReference type="Pfam" id="PF13579"/>
    </source>
</evidence>
<evidence type="ECO:0000256" key="3">
    <source>
        <dbReference type="ARBA" id="ARBA00022679"/>
    </source>
</evidence>
<proteinExistence type="predicted"/>